<dbReference type="EC" id="6.3.5.6" evidence="4"/>
<accession>A0A7W7ZTV2</accession>
<evidence type="ECO:0000313" key="5">
    <source>
        <dbReference type="Proteomes" id="UP000584867"/>
    </source>
</evidence>
<dbReference type="InterPro" id="IPR000120">
    <property type="entry name" value="Amidase"/>
</dbReference>
<gene>
    <name evidence="4" type="ORF">HDF15_004365</name>
</gene>
<dbReference type="EMBL" id="JACHIO010000022">
    <property type="protein sequence ID" value="MBB5065995.1"/>
    <property type="molecule type" value="Genomic_DNA"/>
</dbReference>
<name>A0A7W7ZTV2_9BACT</name>
<dbReference type="InterPro" id="IPR020556">
    <property type="entry name" value="Amidase_CS"/>
</dbReference>
<evidence type="ECO:0000313" key="4">
    <source>
        <dbReference type="EMBL" id="MBB5065995.1"/>
    </source>
</evidence>
<dbReference type="EC" id="6.3.5.7" evidence="4"/>
<comment type="caution">
    <text evidence="4">The sequence shown here is derived from an EMBL/GenBank/DDBJ whole genome shotgun (WGS) entry which is preliminary data.</text>
</comment>
<feature type="region of interest" description="Disordered" evidence="2">
    <location>
        <begin position="504"/>
        <end position="524"/>
    </location>
</feature>
<dbReference type="GO" id="GO:0050566">
    <property type="term" value="F:asparaginyl-tRNA synthase (glutamine-hydrolyzing) activity"/>
    <property type="evidence" value="ECO:0007669"/>
    <property type="project" value="UniProtKB-EC"/>
</dbReference>
<feature type="domain" description="Amidase" evidence="3">
    <location>
        <begin position="60"/>
        <end position="491"/>
    </location>
</feature>
<dbReference type="Gene3D" id="3.90.1300.10">
    <property type="entry name" value="Amidase signature (AS) domain"/>
    <property type="match status" value="1"/>
</dbReference>
<feature type="compositionally biased region" description="Pro residues" evidence="2">
    <location>
        <begin position="510"/>
        <end position="524"/>
    </location>
</feature>
<comment type="similarity">
    <text evidence="1">Belongs to the amidase family.</text>
</comment>
<evidence type="ECO:0000256" key="1">
    <source>
        <dbReference type="ARBA" id="ARBA00009199"/>
    </source>
</evidence>
<dbReference type="PROSITE" id="PS00571">
    <property type="entry name" value="AMIDASES"/>
    <property type="match status" value="1"/>
</dbReference>
<dbReference type="AlphaFoldDB" id="A0A7W7ZTV2"/>
<keyword evidence="4" id="KW-0808">Transferase</keyword>
<dbReference type="GO" id="GO:0016740">
    <property type="term" value="F:transferase activity"/>
    <property type="evidence" value="ECO:0007669"/>
    <property type="project" value="UniProtKB-KW"/>
</dbReference>
<dbReference type="InterPro" id="IPR036928">
    <property type="entry name" value="AS_sf"/>
</dbReference>
<dbReference type="InterPro" id="IPR023631">
    <property type="entry name" value="Amidase_dom"/>
</dbReference>
<evidence type="ECO:0000256" key="2">
    <source>
        <dbReference type="SAM" id="MobiDB-lite"/>
    </source>
</evidence>
<dbReference type="RefSeq" id="WP_184259167.1">
    <property type="nucleotide sequence ID" value="NZ_JACHIO010000022.1"/>
</dbReference>
<organism evidence="4 5">
    <name type="scientific">Granulicella mallensis</name>
    <dbReference type="NCBI Taxonomy" id="940614"/>
    <lineage>
        <taxon>Bacteria</taxon>
        <taxon>Pseudomonadati</taxon>
        <taxon>Acidobacteriota</taxon>
        <taxon>Terriglobia</taxon>
        <taxon>Terriglobales</taxon>
        <taxon>Acidobacteriaceae</taxon>
        <taxon>Granulicella</taxon>
    </lineage>
</organism>
<dbReference type="GO" id="GO:0050567">
    <property type="term" value="F:glutaminyl-tRNA synthase (glutamine-hydrolyzing) activity"/>
    <property type="evidence" value="ECO:0007669"/>
    <property type="project" value="UniProtKB-EC"/>
</dbReference>
<keyword evidence="4" id="KW-0436">Ligase</keyword>
<dbReference type="Pfam" id="PF01425">
    <property type="entry name" value="Amidase"/>
    <property type="match status" value="1"/>
</dbReference>
<dbReference type="PANTHER" id="PTHR11895:SF7">
    <property type="entry name" value="GLUTAMYL-TRNA(GLN) AMIDOTRANSFERASE SUBUNIT A, MITOCHONDRIAL"/>
    <property type="match status" value="1"/>
</dbReference>
<evidence type="ECO:0000259" key="3">
    <source>
        <dbReference type="Pfam" id="PF01425"/>
    </source>
</evidence>
<sequence>MAMVTRRDFTLGAAGLLAAHTLGRKLFALAAESSATDLTALTLAEASAKIRAGTVTSTQLTHACLERIGIYGPKLDCFITVMRDKALAQAAMLDAEQKAGKLRGPLHGIPVALKDNIDTAGTRTTAASGVFQDRVPMEDAPVTARLKAAGAVIIGKTNLHEFAMGAGDVSFFGPARNPWALDHNTGGSSSGSGAAMSADLCYGSLGTDTAGSIRNPGSFCGVVGIKPTYGLVPIRGIAPLVVSLDHCGPITRTVEDAAIMLNTLAGYDKLDITSVDHAKEDYVAGMKQPIAGLRLGVPVGAFDGVNEEVGQIVQTAIDLLAKMTKGVKEVSLPSTNEVSYQNFATFGETYAYHEQFFKLQASRYQPIDRRRLEAEVEAHPRAEDYIRLRWELEMLRRTIDDAFTDFDLVLLPTQKTTAPVLDDMIKRNLQLLAGPTNAVMTGGVGSPGGGSSVGTYNAYGIPSLTIPCGFSKEGLPVGLMICGPHFSESRVFALANAYERATPWHKQKPPLTPDTPVPPLITHL</sequence>
<dbReference type="Proteomes" id="UP000584867">
    <property type="component" value="Unassembled WGS sequence"/>
</dbReference>
<reference evidence="4 5" key="1">
    <citation type="submission" date="2020-08" db="EMBL/GenBank/DDBJ databases">
        <title>Genomic Encyclopedia of Type Strains, Phase IV (KMG-V): Genome sequencing to study the core and pangenomes of soil and plant-associated prokaryotes.</title>
        <authorList>
            <person name="Whitman W."/>
        </authorList>
    </citation>
    <scope>NUCLEOTIDE SEQUENCE [LARGE SCALE GENOMIC DNA]</scope>
    <source>
        <strain evidence="4 5">X5P3</strain>
    </source>
</reference>
<protein>
    <submittedName>
        <fullName evidence="4">Aspartyl-tRNA(Asn)/glutamyl-tRNA(Gln) amidotransferase subunit A</fullName>
        <ecNumber evidence="4">6.3.5.6</ecNumber>
        <ecNumber evidence="4">6.3.5.7</ecNumber>
    </submittedName>
</protein>
<dbReference type="PANTHER" id="PTHR11895">
    <property type="entry name" value="TRANSAMIDASE"/>
    <property type="match status" value="1"/>
</dbReference>
<dbReference type="SUPFAM" id="SSF75304">
    <property type="entry name" value="Amidase signature (AS) enzymes"/>
    <property type="match status" value="1"/>
</dbReference>
<proteinExistence type="inferred from homology"/>